<keyword evidence="5" id="KW-1133">Transmembrane helix</keyword>
<dbReference type="PANTHER" id="PTHR24214">
    <property type="entry name" value="PDZ AND LIM DOMAIN PROTEIN ZASP"/>
    <property type="match status" value="1"/>
</dbReference>
<dbReference type="GO" id="GO:0051371">
    <property type="term" value="F:muscle alpha-actinin binding"/>
    <property type="evidence" value="ECO:0007669"/>
    <property type="project" value="TreeGrafter"/>
</dbReference>
<dbReference type="GO" id="GO:0005912">
    <property type="term" value="C:adherens junction"/>
    <property type="evidence" value="ECO:0007669"/>
    <property type="project" value="TreeGrafter"/>
</dbReference>
<dbReference type="EMBL" id="OC885598">
    <property type="protein sequence ID" value="CAD7644275.1"/>
    <property type="molecule type" value="Genomic_DNA"/>
</dbReference>
<dbReference type="SMART" id="SM00132">
    <property type="entry name" value="LIM"/>
    <property type="match status" value="1"/>
</dbReference>
<evidence type="ECO:0000256" key="5">
    <source>
        <dbReference type="SAM" id="Phobius"/>
    </source>
</evidence>
<dbReference type="PANTHER" id="PTHR24214:SF38">
    <property type="entry name" value="PDZ AND LIM DOMAIN PROTEIN ZASP-RELATED"/>
    <property type="match status" value="1"/>
</dbReference>
<dbReference type="GO" id="GO:0046872">
    <property type="term" value="F:metal ion binding"/>
    <property type="evidence" value="ECO:0007669"/>
    <property type="project" value="UniProtKB-KW"/>
</dbReference>
<keyword evidence="1 4" id="KW-0479">Metal-binding</keyword>
<evidence type="ECO:0000259" key="6">
    <source>
        <dbReference type="PROSITE" id="PS50023"/>
    </source>
</evidence>
<proteinExistence type="predicted"/>
<evidence type="ECO:0000256" key="1">
    <source>
        <dbReference type="ARBA" id="ARBA00022723"/>
    </source>
</evidence>
<evidence type="ECO:0000256" key="3">
    <source>
        <dbReference type="ARBA" id="ARBA00023038"/>
    </source>
</evidence>
<feature type="non-terminal residue" evidence="7">
    <location>
        <position position="1"/>
    </location>
</feature>
<gene>
    <name evidence="7" type="ORF">OSB1V03_LOCUS19978</name>
</gene>
<dbReference type="GO" id="GO:0030036">
    <property type="term" value="P:actin cytoskeleton organization"/>
    <property type="evidence" value="ECO:0007669"/>
    <property type="project" value="TreeGrafter"/>
</dbReference>
<accession>A0A7R9LM87</accession>
<dbReference type="SUPFAM" id="SSF57716">
    <property type="entry name" value="Glucocorticoid receptor-like (DNA-binding domain)"/>
    <property type="match status" value="2"/>
</dbReference>
<dbReference type="GO" id="GO:0030018">
    <property type="term" value="C:Z disc"/>
    <property type="evidence" value="ECO:0007669"/>
    <property type="project" value="TreeGrafter"/>
</dbReference>
<dbReference type="Gene3D" id="2.10.110.10">
    <property type="entry name" value="Cysteine Rich Protein"/>
    <property type="match status" value="3"/>
</dbReference>
<dbReference type="GO" id="GO:0003779">
    <property type="term" value="F:actin binding"/>
    <property type="evidence" value="ECO:0007669"/>
    <property type="project" value="TreeGrafter"/>
</dbReference>
<evidence type="ECO:0000256" key="2">
    <source>
        <dbReference type="ARBA" id="ARBA00022833"/>
    </source>
</evidence>
<dbReference type="InterPro" id="IPR001781">
    <property type="entry name" value="Znf_LIM"/>
</dbReference>
<keyword evidence="5" id="KW-0472">Membrane</keyword>
<dbReference type="AlphaFoldDB" id="A0A7R9LM87"/>
<dbReference type="GO" id="GO:0031941">
    <property type="term" value="C:filamentous actin"/>
    <property type="evidence" value="ECO:0007669"/>
    <property type="project" value="TreeGrafter"/>
</dbReference>
<keyword evidence="8" id="KW-1185">Reference proteome</keyword>
<dbReference type="OrthoDB" id="15567at2759"/>
<dbReference type="GO" id="GO:0061061">
    <property type="term" value="P:muscle structure development"/>
    <property type="evidence" value="ECO:0007669"/>
    <property type="project" value="TreeGrafter"/>
</dbReference>
<dbReference type="GO" id="GO:0001725">
    <property type="term" value="C:stress fiber"/>
    <property type="evidence" value="ECO:0007669"/>
    <property type="project" value="TreeGrafter"/>
</dbReference>
<evidence type="ECO:0000313" key="8">
    <source>
        <dbReference type="Proteomes" id="UP000759131"/>
    </source>
</evidence>
<keyword evidence="2 4" id="KW-0862">Zinc</keyword>
<dbReference type="Proteomes" id="UP000759131">
    <property type="component" value="Unassembled WGS sequence"/>
</dbReference>
<keyword evidence="3 4" id="KW-0440">LIM domain</keyword>
<sequence length="178" mass="20340">DGLPYCDFDYHALFSPKCGACQAPIREKCLTAMGRTWHPEHFLTVVTLFVNSLLGLPIVLVLLFRITSGTIYLEKRGITARTLFGFVEKICVTALDAKWHPDCFVCRICVTALDAKWHPDCFVCRDCHCPLKTGNYFEFEGEPYCEDHYRCKMCPDCVKLRRAQNKYFGQSPEIKLGA</sequence>
<keyword evidence="5" id="KW-0812">Transmembrane</keyword>
<dbReference type="PROSITE" id="PS50023">
    <property type="entry name" value="LIM_DOMAIN_2"/>
    <property type="match status" value="1"/>
</dbReference>
<protein>
    <recommendedName>
        <fullName evidence="6">LIM zinc-binding domain-containing protein</fullName>
    </recommendedName>
</protein>
<dbReference type="EMBL" id="CAJPIZ010031023">
    <property type="protein sequence ID" value="CAG2120031.1"/>
    <property type="molecule type" value="Genomic_DNA"/>
</dbReference>
<feature type="domain" description="LIM zinc-binding" evidence="6">
    <location>
        <begin position="101"/>
        <end position="155"/>
    </location>
</feature>
<evidence type="ECO:0000313" key="7">
    <source>
        <dbReference type="EMBL" id="CAD7644275.1"/>
    </source>
</evidence>
<reference evidence="7" key="1">
    <citation type="submission" date="2020-11" db="EMBL/GenBank/DDBJ databases">
        <authorList>
            <person name="Tran Van P."/>
        </authorList>
    </citation>
    <scope>NUCLEOTIDE SEQUENCE</scope>
</reference>
<feature type="transmembrane region" description="Helical" evidence="5">
    <location>
        <begin position="42"/>
        <end position="66"/>
    </location>
</feature>
<name>A0A7R9LM87_9ACAR</name>
<organism evidence="7">
    <name type="scientific">Medioppia subpectinata</name>
    <dbReference type="NCBI Taxonomy" id="1979941"/>
    <lineage>
        <taxon>Eukaryota</taxon>
        <taxon>Metazoa</taxon>
        <taxon>Ecdysozoa</taxon>
        <taxon>Arthropoda</taxon>
        <taxon>Chelicerata</taxon>
        <taxon>Arachnida</taxon>
        <taxon>Acari</taxon>
        <taxon>Acariformes</taxon>
        <taxon>Sarcoptiformes</taxon>
        <taxon>Oribatida</taxon>
        <taxon>Brachypylina</taxon>
        <taxon>Oppioidea</taxon>
        <taxon>Oppiidae</taxon>
        <taxon>Medioppia</taxon>
    </lineage>
</organism>
<evidence type="ECO:0000256" key="4">
    <source>
        <dbReference type="PROSITE-ProRule" id="PRU00125"/>
    </source>
</evidence>
<dbReference type="Pfam" id="PF00412">
    <property type="entry name" value="LIM"/>
    <property type="match status" value="2"/>
</dbReference>
<dbReference type="InterPro" id="IPR050604">
    <property type="entry name" value="PDZ-LIM_domain"/>
</dbReference>